<protein>
    <submittedName>
        <fullName evidence="1">Uncharacterized protein</fullName>
    </submittedName>
</protein>
<accession>A0ACC2WTX6</accession>
<evidence type="ECO:0000313" key="1">
    <source>
        <dbReference type="EMBL" id="KAJ9114876.1"/>
    </source>
</evidence>
<reference evidence="1" key="1">
    <citation type="submission" date="2023-04" db="EMBL/GenBank/DDBJ databases">
        <title>Draft Genome sequencing of Naganishia species isolated from polar environments using Oxford Nanopore Technology.</title>
        <authorList>
            <person name="Leo P."/>
            <person name="Venkateswaran K."/>
        </authorList>
    </citation>
    <scope>NUCLEOTIDE SEQUENCE</scope>
    <source>
        <strain evidence="1">MNA-CCFEE 5262</strain>
    </source>
</reference>
<evidence type="ECO:0000313" key="2">
    <source>
        <dbReference type="Proteomes" id="UP001230649"/>
    </source>
</evidence>
<sequence length="793" mass="87231">MDRPRDSAIAGHLVWDRPTGPDVKGLDRKYALWLYREGGLQPDLQPRGMPVLFIPGNSGSFKQVRSIASSAAHQFFQRDDQTGSVIGFVDDDQATRNWKELDFFAGDAIHYILSLYPTGHPANQRILLLGHSMGGIVARHAVTRMGEASVPAIITMSTPHLIPPVTFERGMQDIYDEIDVFWRDTHLDKSTAASDPPYSVPPVLISICGGTADTQISSDSCALRPIPWIRGSGKADDTDTFDNGTFAVFTTGMEGVWTGVDHQAMVWCDQVRRVVATTLLDMSATMYDRPADSVRLRRELAHSARRRFLGERTKEELQGRREGLSRVATLKHHPLTPEHPTFRHDGTGHAVFKVKVPRNATRFQVIGNMRLNGVGRKGGPSMSIHLEPADNNSPAQDTLIPLSTLRILPKSVGQAEKAAQRERFPVQGEGVKDEEVLTYAEADFEAADHARNIVLQLEGAGWGSVSLLGSDNKTCSASPSLTTIVEHVSHANAVTRESRMYPQADSLLRLHSHAESAPYIRNEPLNAPTASSNGLAINLWQDPNDPCGIQGVSVRVNWTTSLGLMVMRYRMTFLAWTMGLGALVVAVQYRHYRLTGVFPRFGEALEIFSSEPLAVLFLFLVGACLLQSTLAPAMVRNPEDYYLGVPMWYSSFWVLPVLAISYAVVLASHTILCGLEWVLRVSFSWTGLLRSTRSHEEKQHFKAQHAVSALALILLVKLVIPHQFAFIVGFVVHLLTASSCDIPKPFSLDPSSSISLSAAAFVLAASGPWRGPVRLGAQSPRPDRQASHTIAAR</sequence>
<name>A0ACC2WTX6_9TREE</name>
<proteinExistence type="predicted"/>
<dbReference type="Proteomes" id="UP001230649">
    <property type="component" value="Unassembled WGS sequence"/>
</dbReference>
<comment type="caution">
    <text evidence="1">The sequence shown here is derived from an EMBL/GenBank/DDBJ whole genome shotgun (WGS) entry which is preliminary data.</text>
</comment>
<gene>
    <name evidence="1" type="ORF">QFC20_001248</name>
</gene>
<organism evidence="1 2">
    <name type="scientific">Naganishia adeliensis</name>
    <dbReference type="NCBI Taxonomy" id="92952"/>
    <lineage>
        <taxon>Eukaryota</taxon>
        <taxon>Fungi</taxon>
        <taxon>Dikarya</taxon>
        <taxon>Basidiomycota</taxon>
        <taxon>Agaricomycotina</taxon>
        <taxon>Tremellomycetes</taxon>
        <taxon>Filobasidiales</taxon>
        <taxon>Filobasidiaceae</taxon>
        <taxon>Naganishia</taxon>
    </lineage>
</organism>
<keyword evidence="2" id="KW-1185">Reference proteome</keyword>
<dbReference type="EMBL" id="JASBWS010000007">
    <property type="protein sequence ID" value="KAJ9114876.1"/>
    <property type="molecule type" value="Genomic_DNA"/>
</dbReference>